<evidence type="ECO:0000313" key="1">
    <source>
        <dbReference type="EMBL" id="ETK81157.1"/>
    </source>
</evidence>
<dbReference type="Proteomes" id="UP000053864">
    <property type="component" value="Unassembled WGS sequence"/>
</dbReference>
<gene>
    <name evidence="1" type="ORF">L915_13327</name>
    <name evidence="2" type="ORF">L916_13208</name>
</gene>
<feature type="non-terminal residue" evidence="2">
    <location>
        <position position="117"/>
    </location>
</feature>
<dbReference type="Proteomes" id="UP000053236">
    <property type="component" value="Unassembled WGS sequence"/>
</dbReference>
<dbReference type="AlphaFoldDB" id="W2IKG0"/>
<evidence type="ECO:0000313" key="2">
    <source>
        <dbReference type="EMBL" id="ETL34591.1"/>
    </source>
</evidence>
<protein>
    <submittedName>
        <fullName evidence="2">Uncharacterized protein</fullName>
    </submittedName>
</protein>
<proteinExistence type="predicted"/>
<reference evidence="2" key="2">
    <citation type="submission" date="2013-11" db="EMBL/GenBank/DDBJ databases">
        <title>The Genome Sequence of Phytophthora parasitica CJ05E6.</title>
        <authorList>
            <consortium name="The Broad Institute Genomics Platform"/>
            <person name="Russ C."/>
            <person name="Tyler B."/>
            <person name="Panabieres F."/>
            <person name="Shan W."/>
            <person name="Tripathy S."/>
            <person name="Grunwald N."/>
            <person name="Machado M."/>
            <person name="Johnson C.S."/>
            <person name="Arredondo F."/>
            <person name="Hong C."/>
            <person name="Coffey M."/>
            <person name="Young S.K."/>
            <person name="Zeng Q."/>
            <person name="Gargeya S."/>
            <person name="Fitzgerald M."/>
            <person name="Abouelleil A."/>
            <person name="Alvarado L."/>
            <person name="Chapman S.B."/>
            <person name="Gainer-Dewar J."/>
            <person name="Goldberg J."/>
            <person name="Griggs A."/>
            <person name="Gujja S."/>
            <person name="Hansen M."/>
            <person name="Howarth C."/>
            <person name="Imamovic A."/>
            <person name="Ireland A."/>
            <person name="Larimer J."/>
            <person name="McCowan C."/>
            <person name="Murphy C."/>
            <person name="Pearson M."/>
            <person name="Poon T.W."/>
            <person name="Priest M."/>
            <person name="Roberts A."/>
            <person name="Saif S."/>
            <person name="Shea T."/>
            <person name="Sykes S."/>
            <person name="Wortman J."/>
            <person name="Nusbaum C."/>
            <person name="Birren B."/>
        </authorList>
    </citation>
    <scope>NUCLEOTIDE SEQUENCE [LARGE SCALE GENOMIC DNA]</scope>
    <source>
        <strain evidence="2">CJ05E6</strain>
    </source>
</reference>
<dbReference type="EMBL" id="KI687578">
    <property type="protein sequence ID" value="ETK81157.1"/>
    <property type="molecule type" value="Genomic_DNA"/>
</dbReference>
<organism evidence="2">
    <name type="scientific">Phytophthora nicotianae</name>
    <name type="common">Potato buckeye rot agent</name>
    <name type="synonym">Phytophthora parasitica</name>
    <dbReference type="NCBI Taxonomy" id="4792"/>
    <lineage>
        <taxon>Eukaryota</taxon>
        <taxon>Sar</taxon>
        <taxon>Stramenopiles</taxon>
        <taxon>Oomycota</taxon>
        <taxon>Peronosporomycetes</taxon>
        <taxon>Peronosporales</taxon>
        <taxon>Peronosporaceae</taxon>
        <taxon>Phytophthora</taxon>
    </lineage>
</organism>
<dbReference type="EMBL" id="KI674312">
    <property type="protein sequence ID" value="ETL34591.1"/>
    <property type="molecule type" value="Genomic_DNA"/>
</dbReference>
<name>W2IKG0_PHYNI</name>
<reference evidence="1" key="1">
    <citation type="submission" date="2013-11" db="EMBL/GenBank/DDBJ databases">
        <title>The Genome Sequence of Phytophthora parasitica CJ02B3.</title>
        <authorList>
            <consortium name="The Broad Institute Genomics Platform"/>
            <person name="Russ C."/>
            <person name="Tyler B."/>
            <person name="Panabieres F."/>
            <person name="Shan W."/>
            <person name="Tripathy S."/>
            <person name="Grunwald N."/>
            <person name="Machado M."/>
            <person name="Johnson C.S."/>
            <person name="Arredondo F."/>
            <person name="Hong C."/>
            <person name="Coffey M."/>
            <person name="Young S.K."/>
            <person name="Zeng Q."/>
            <person name="Gargeya S."/>
            <person name="Fitzgerald M."/>
            <person name="Abouelleil A."/>
            <person name="Alvarado L."/>
            <person name="Chapman S.B."/>
            <person name="Gainer-Dewar J."/>
            <person name="Goldberg J."/>
            <person name="Griggs A."/>
            <person name="Gujja S."/>
            <person name="Hansen M."/>
            <person name="Howarth C."/>
            <person name="Imamovic A."/>
            <person name="Ireland A."/>
            <person name="Larimer J."/>
            <person name="McCowan C."/>
            <person name="Murphy C."/>
            <person name="Pearson M."/>
            <person name="Poon T.W."/>
            <person name="Priest M."/>
            <person name="Roberts A."/>
            <person name="Saif S."/>
            <person name="Shea T."/>
            <person name="Sykes S."/>
            <person name="Wortman J."/>
            <person name="Nusbaum C."/>
            <person name="Birren B."/>
        </authorList>
    </citation>
    <scope>NUCLEOTIDE SEQUENCE [LARGE SCALE GENOMIC DNA]</scope>
    <source>
        <strain evidence="1">CJ02B3</strain>
    </source>
</reference>
<sequence>MERPLPESTPVGHPEPPVGTMDVSNFSWAVPEGLTCHIVRQAPGRPAGFVCVVKGNSDRLRNLENVRRMEMDQSAARGRLLQVRNQNHHFDSNHHVDSNHHLTRPIILQAPSFWIDK</sequence>
<accession>W2IKG0</accession>